<dbReference type="OrthoDB" id="5295172at2"/>
<dbReference type="Pfam" id="PF13835">
    <property type="entry name" value="DUF4194"/>
    <property type="match status" value="1"/>
</dbReference>
<dbReference type="Proteomes" id="UP000053923">
    <property type="component" value="Unassembled WGS sequence"/>
</dbReference>
<keyword evidence="2" id="KW-1185">Reference proteome</keyword>
<dbReference type="EMBL" id="LLZG01000355">
    <property type="protein sequence ID" value="KUL27354.1"/>
    <property type="molecule type" value="Genomic_DNA"/>
</dbReference>
<evidence type="ECO:0000313" key="2">
    <source>
        <dbReference type="Proteomes" id="UP000053923"/>
    </source>
</evidence>
<protein>
    <recommendedName>
        <fullName evidence="3">DUF4194 domain-containing protein</fullName>
    </recommendedName>
</protein>
<evidence type="ECO:0000313" key="1">
    <source>
        <dbReference type="EMBL" id="KUL27354.1"/>
    </source>
</evidence>
<dbReference type="RefSeq" id="WP_062707449.1">
    <property type="nucleotide sequence ID" value="NZ_LLZG01000355.1"/>
</dbReference>
<accession>A0A117MNQ6</accession>
<comment type="caution">
    <text evidence="1">The sequence shown here is derived from an EMBL/GenBank/DDBJ whole genome shotgun (WGS) entry which is preliminary data.</text>
</comment>
<evidence type="ECO:0008006" key="3">
    <source>
        <dbReference type="Google" id="ProtNLM"/>
    </source>
</evidence>
<name>A0A117MNQ6_9ACTN</name>
<proteinExistence type="predicted"/>
<sequence>MSDALTVPVVHLLKGGVLYQSDAPAVWEQIVSQQAAIGDYLSVIGLDVVIDRAEGYAYVRQQDLDSRDDGAPVPRLVTRHRLSFPVSLMLVLLRGRLADSDADSADPRLVLTRDDLVEMVRGFLPPRSNEAQLVDQIDAHIKKLVDLKALRQTKQTGAYEVRRHIKALVDAQALNDFNDLLATYRDAASTTAKDDT</sequence>
<organism evidence="1 2">
    <name type="scientific">Streptomyces regalis</name>
    <dbReference type="NCBI Taxonomy" id="68262"/>
    <lineage>
        <taxon>Bacteria</taxon>
        <taxon>Bacillati</taxon>
        <taxon>Actinomycetota</taxon>
        <taxon>Actinomycetes</taxon>
        <taxon>Kitasatosporales</taxon>
        <taxon>Streptomycetaceae</taxon>
        <taxon>Streptomyces</taxon>
    </lineage>
</organism>
<dbReference type="InterPro" id="IPR025449">
    <property type="entry name" value="JetB"/>
</dbReference>
<reference evidence="2" key="1">
    <citation type="submission" date="2015-10" db="EMBL/GenBank/DDBJ databases">
        <authorList>
            <person name="Ju K.-S."/>
            <person name="Doroghazi J.R."/>
            <person name="Metcalf W.W."/>
        </authorList>
    </citation>
    <scope>NUCLEOTIDE SEQUENCE [LARGE SCALE GENOMIC DNA]</scope>
    <source>
        <strain evidence="2">NRRL 3151</strain>
    </source>
</reference>
<gene>
    <name evidence="1" type="ORF">ADL12_30370</name>
</gene>
<dbReference type="AlphaFoldDB" id="A0A117MNQ6"/>